<name>A0A164HS16_9CRUS</name>
<evidence type="ECO:0000313" key="3">
    <source>
        <dbReference type="Proteomes" id="UP000076858"/>
    </source>
</evidence>
<proteinExistence type="predicted"/>
<sequence length="60" mass="6283">GRLARFDPGLGDSASRQGPPAGHDAGQLHRQGRRVGPPGLIAARAVRWACAPSGLGPRWF</sequence>
<dbReference type="Proteomes" id="UP000076858">
    <property type="component" value="Unassembled WGS sequence"/>
</dbReference>
<keyword evidence="3" id="KW-1185">Reference proteome</keyword>
<comment type="caution">
    <text evidence="2">The sequence shown here is derived from an EMBL/GenBank/DDBJ whole genome shotgun (WGS) entry which is preliminary data.</text>
</comment>
<reference evidence="2 3" key="1">
    <citation type="submission" date="2016-03" db="EMBL/GenBank/DDBJ databases">
        <title>EvidentialGene: Evidence-directed Construction of Genes on Genomes.</title>
        <authorList>
            <person name="Gilbert D.G."/>
            <person name="Choi J.-H."/>
            <person name="Mockaitis K."/>
            <person name="Colbourne J."/>
            <person name="Pfrender M."/>
        </authorList>
    </citation>
    <scope>NUCLEOTIDE SEQUENCE [LARGE SCALE GENOMIC DNA]</scope>
    <source>
        <strain evidence="2 3">Xinb3</strain>
        <tissue evidence="2">Complete organism</tissue>
    </source>
</reference>
<organism evidence="2 3">
    <name type="scientific">Daphnia magna</name>
    <dbReference type="NCBI Taxonomy" id="35525"/>
    <lineage>
        <taxon>Eukaryota</taxon>
        <taxon>Metazoa</taxon>
        <taxon>Ecdysozoa</taxon>
        <taxon>Arthropoda</taxon>
        <taxon>Crustacea</taxon>
        <taxon>Branchiopoda</taxon>
        <taxon>Diplostraca</taxon>
        <taxon>Cladocera</taxon>
        <taxon>Anomopoda</taxon>
        <taxon>Daphniidae</taxon>
        <taxon>Daphnia</taxon>
    </lineage>
</organism>
<protein>
    <submittedName>
        <fullName evidence="2">Uncharacterized protein</fullName>
    </submittedName>
</protein>
<dbReference type="EMBL" id="LRGB01009687">
    <property type="protein sequence ID" value="KZS00507.1"/>
    <property type="molecule type" value="Genomic_DNA"/>
</dbReference>
<accession>A0A164HS16</accession>
<feature type="non-terminal residue" evidence="2">
    <location>
        <position position="1"/>
    </location>
</feature>
<gene>
    <name evidence="2" type="ORF">APZ42_003165</name>
</gene>
<dbReference type="AlphaFoldDB" id="A0A164HS16"/>
<evidence type="ECO:0000256" key="1">
    <source>
        <dbReference type="SAM" id="MobiDB-lite"/>
    </source>
</evidence>
<evidence type="ECO:0000313" key="2">
    <source>
        <dbReference type="EMBL" id="KZS00507.1"/>
    </source>
</evidence>
<feature type="region of interest" description="Disordered" evidence="1">
    <location>
        <begin position="1"/>
        <end position="37"/>
    </location>
</feature>